<name>A0ABS5F8L6_9PROT</name>
<feature type="domain" description="Thiamine pyrophosphate enzyme central" evidence="5">
    <location>
        <begin position="195"/>
        <end position="330"/>
    </location>
</feature>
<protein>
    <submittedName>
        <fullName evidence="8">Thiamine pyrophosphate-binding protein</fullName>
    </submittedName>
</protein>
<reference evidence="9" key="1">
    <citation type="journal article" date="2021" name="Syst. Appl. Microbiol.">
        <title>Roseomonas hellenica sp. nov., isolated from roots of wild-growing Alkanna tinctoria.</title>
        <authorList>
            <person name="Rat A."/>
            <person name="Naranjo H.D."/>
            <person name="Lebbe L."/>
            <person name="Cnockaert M."/>
            <person name="Krigas N."/>
            <person name="Grigoriadou K."/>
            <person name="Maloupa E."/>
            <person name="Willems A."/>
        </authorList>
    </citation>
    <scope>NUCLEOTIDE SEQUENCE [LARGE SCALE GENOMIC DNA]</scope>
    <source>
        <strain evidence="9">LMG 31523</strain>
    </source>
</reference>
<organism evidence="8 9">
    <name type="scientific">Plastoroseomonas hellenica</name>
    <dbReference type="NCBI Taxonomy" id="2687306"/>
    <lineage>
        <taxon>Bacteria</taxon>
        <taxon>Pseudomonadati</taxon>
        <taxon>Pseudomonadota</taxon>
        <taxon>Alphaproteobacteria</taxon>
        <taxon>Acetobacterales</taxon>
        <taxon>Acetobacteraceae</taxon>
        <taxon>Plastoroseomonas</taxon>
    </lineage>
</organism>
<dbReference type="Pfam" id="PF02775">
    <property type="entry name" value="TPP_enzyme_C"/>
    <property type="match status" value="1"/>
</dbReference>
<dbReference type="InterPro" id="IPR045229">
    <property type="entry name" value="TPP_enz"/>
</dbReference>
<dbReference type="PANTHER" id="PTHR18968">
    <property type="entry name" value="THIAMINE PYROPHOSPHATE ENZYMES"/>
    <property type="match status" value="1"/>
</dbReference>
<dbReference type="InterPro" id="IPR029061">
    <property type="entry name" value="THDP-binding"/>
</dbReference>
<dbReference type="Pfam" id="PF00205">
    <property type="entry name" value="TPP_enzyme_M"/>
    <property type="match status" value="1"/>
</dbReference>
<dbReference type="SUPFAM" id="SSF52467">
    <property type="entry name" value="DHS-like NAD/FAD-binding domain"/>
    <property type="match status" value="1"/>
</dbReference>
<evidence type="ECO:0000256" key="3">
    <source>
        <dbReference type="RuleBase" id="RU362132"/>
    </source>
</evidence>
<dbReference type="NCBIfam" id="NF006052">
    <property type="entry name" value="PRK08199.1"/>
    <property type="match status" value="1"/>
</dbReference>
<feature type="domain" description="Thiamine pyrophosphate enzyme TPP-binding" evidence="6">
    <location>
        <begin position="389"/>
        <end position="535"/>
    </location>
</feature>
<evidence type="ECO:0000313" key="9">
    <source>
        <dbReference type="Proteomes" id="UP001196870"/>
    </source>
</evidence>
<dbReference type="InterPro" id="IPR011766">
    <property type="entry name" value="TPP_enzyme_TPP-bd"/>
</dbReference>
<dbReference type="Gene3D" id="3.40.50.970">
    <property type="match status" value="2"/>
</dbReference>
<dbReference type="InterPro" id="IPR012000">
    <property type="entry name" value="Thiamin_PyroP_enz_cen_dom"/>
</dbReference>
<sequence>MKRVAQARSGGKLLADALVAQGVTHAFCVPGESYLDLLDGLYSVRNRLQLVTCRFEAGAVHMAEAHGKLTGRPGVAIVTRGPGACHAAIGVHVAQQDSTPLVLLVGQIPVEETDRESFQEVDYRRMFSPIAKWVTQIDDAKRIPEIMAHAFDVAVSGRPGPVVVAISEEMQKHLVTVPDIGPAEVLPPHPAPEAITRLSAMLARAQRPLAILGGSGWTAEGRKAIADYLIANDLPVAVSFRRQSLFDGTHRNFAGDLGVGADAGLVARAKEADLILAIGTRLGEPVSQGYTLLDMAGATPIVHVHQERTEIGRVYRPALGIVSDLNAFAAAARATQPVAKPVWADWRKTLHGQRLKQAEAPDYEGPLNLARALQALEKVLPDDTIFTTDAGNFATWPTRFTHVKERQDFLGPTNGAMGYGVPSAIGAKITFPERPVICFVGDGGFMMTGQEIATAFHHAVNPVILVFNNQMYGTIRMYQERTYPHRVSGTALTNPDFAKFIEAFGGHGEVVETTEEFVPAVQRALASGKPAIVEVRTNPEQVTNRATITDLREQAAKAGGAATPSAPAARTPAPAPRRTTPRPR</sequence>
<dbReference type="Pfam" id="PF02776">
    <property type="entry name" value="TPP_enzyme_N"/>
    <property type="match status" value="1"/>
</dbReference>
<gene>
    <name evidence="8" type="ORF">GXW71_31455</name>
</gene>
<comment type="similarity">
    <text evidence="1 3">Belongs to the TPP enzyme family.</text>
</comment>
<proteinExistence type="inferred from homology"/>
<feature type="domain" description="Thiamine pyrophosphate enzyme N-terminal TPP-binding" evidence="7">
    <location>
        <begin position="9"/>
        <end position="123"/>
    </location>
</feature>
<dbReference type="Proteomes" id="UP001196870">
    <property type="component" value="Unassembled WGS sequence"/>
</dbReference>
<evidence type="ECO:0000256" key="2">
    <source>
        <dbReference type="ARBA" id="ARBA00023052"/>
    </source>
</evidence>
<feature type="region of interest" description="Disordered" evidence="4">
    <location>
        <begin position="554"/>
        <end position="584"/>
    </location>
</feature>
<feature type="compositionally biased region" description="Low complexity" evidence="4">
    <location>
        <begin position="556"/>
        <end position="578"/>
    </location>
</feature>
<keyword evidence="9" id="KW-1185">Reference proteome</keyword>
<dbReference type="CDD" id="cd07035">
    <property type="entry name" value="TPP_PYR_POX_like"/>
    <property type="match status" value="1"/>
</dbReference>
<dbReference type="SUPFAM" id="SSF52518">
    <property type="entry name" value="Thiamin diphosphate-binding fold (THDP-binding)"/>
    <property type="match status" value="2"/>
</dbReference>
<evidence type="ECO:0000259" key="6">
    <source>
        <dbReference type="Pfam" id="PF02775"/>
    </source>
</evidence>
<dbReference type="InterPro" id="IPR012001">
    <property type="entry name" value="Thiamin_PyroP_enz_TPP-bd_dom"/>
</dbReference>
<dbReference type="PANTHER" id="PTHR18968:SF120">
    <property type="entry name" value="ACETOLACTATE SYNTHASE LARGE SUBUNIT"/>
    <property type="match status" value="1"/>
</dbReference>
<evidence type="ECO:0000313" key="8">
    <source>
        <dbReference type="EMBL" id="MBR0668909.1"/>
    </source>
</evidence>
<comment type="caution">
    <text evidence="8">The sequence shown here is derived from an EMBL/GenBank/DDBJ whole genome shotgun (WGS) entry which is preliminary data.</text>
</comment>
<dbReference type="InterPro" id="IPR029035">
    <property type="entry name" value="DHS-like_NAD/FAD-binding_dom"/>
</dbReference>
<evidence type="ECO:0000259" key="5">
    <source>
        <dbReference type="Pfam" id="PF00205"/>
    </source>
</evidence>
<evidence type="ECO:0000256" key="4">
    <source>
        <dbReference type="SAM" id="MobiDB-lite"/>
    </source>
</evidence>
<dbReference type="Gene3D" id="3.40.50.1220">
    <property type="entry name" value="TPP-binding domain"/>
    <property type="match status" value="1"/>
</dbReference>
<dbReference type="EMBL" id="JAAGBB010000073">
    <property type="protein sequence ID" value="MBR0668909.1"/>
    <property type="molecule type" value="Genomic_DNA"/>
</dbReference>
<evidence type="ECO:0000256" key="1">
    <source>
        <dbReference type="ARBA" id="ARBA00007812"/>
    </source>
</evidence>
<evidence type="ECO:0000259" key="7">
    <source>
        <dbReference type="Pfam" id="PF02776"/>
    </source>
</evidence>
<dbReference type="PROSITE" id="PS00187">
    <property type="entry name" value="TPP_ENZYMES"/>
    <property type="match status" value="1"/>
</dbReference>
<dbReference type="CDD" id="cd00568">
    <property type="entry name" value="TPP_enzymes"/>
    <property type="match status" value="1"/>
</dbReference>
<accession>A0ABS5F8L6</accession>
<keyword evidence="2 3" id="KW-0786">Thiamine pyrophosphate</keyword>
<dbReference type="InterPro" id="IPR000399">
    <property type="entry name" value="TPP-bd_CS"/>
</dbReference>